<name>A0A1G5RVF1_9FIRM</name>
<dbReference type="Proteomes" id="UP000199208">
    <property type="component" value="Unassembled WGS sequence"/>
</dbReference>
<reference evidence="6 7" key="1">
    <citation type="submission" date="2016-10" db="EMBL/GenBank/DDBJ databases">
        <authorList>
            <person name="de Groot N.N."/>
        </authorList>
    </citation>
    <scope>NUCLEOTIDE SEQUENCE [LARGE SCALE GENOMIC DNA]</scope>
    <source>
        <strain evidence="6 7">DSM 2784</strain>
    </source>
</reference>
<dbReference type="STRING" id="1120920.SAMN03080599_00996"/>
<evidence type="ECO:0000256" key="4">
    <source>
        <dbReference type="SAM" id="Phobius"/>
    </source>
</evidence>
<dbReference type="OrthoDB" id="9786110at2"/>
<feature type="site" description="Important for substrate specificity" evidence="3">
    <location>
        <position position="130"/>
    </location>
</feature>
<dbReference type="InterPro" id="IPR012354">
    <property type="entry name" value="Esterase_lipase"/>
</dbReference>
<dbReference type="AlphaFoldDB" id="A0A1G5RVF1"/>
<feature type="active site" description="Nucleophile" evidence="2">
    <location>
        <position position="89"/>
    </location>
</feature>
<dbReference type="SUPFAM" id="SSF53474">
    <property type="entry name" value="alpha/beta-Hydrolases"/>
    <property type="match status" value="1"/>
</dbReference>
<feature type="active site" description="Charge relay system" evidence="2">
    <location>
        <position position="182"/>
    </location>
</feature>
<organism evidence="6 7">
    <name type="scientific">Acidaminobacter hydrogenoformans DSM 2784</name>
    <dbReference type="NCBI Taxonomy" id="1120920"/>
    <lineage>
        <taxon>Bacteria</taxon>
        <taxon>Bacillati</taxon>
        <taxon>Bacillota</taxon>
        <taxon>Clostridia</taxon>
        <taxon>Peptostreptococcales</taxon>
        <taxon>Acidaminobacteraceae</taxon>
        <taxon>Acidaminobacter</taxon>
    </lineage>
</organism>
<evidence type="ECO:0000256" key="2">
    <source>
        <dbReference type="PIRSR" id="PIRSR017388-1"/>
    </source>
</evidence>
<keyword evidence="4" id="KW-0472">Membrane</keyword>
<feature type="domain" description="Serine aminopeptidase S33" evidence="5">
    <location>
        <begin position="13"/>
        <end position="219"/>
    </location>
</feature>
<dbReference type="RefSeq" id="WP_092589778.1">
    <property type="nucleotide sequence ID" value="NZ_FMWL01000003.1"/>
</dbReference>
<feature type="transmembrane region" description="Helical" evidence="4">
    <location>
        <begin position="83"/>
        <end position="100"/>
    </location>
</feature>
<keyword evidence="4" id="KW-0812">Transmembrane</keyword>
<evidence type="ECO:0000313" key="7">
    <source>
        <dbReference type="Proteomes" id="UP000199208"/>
    </source>
</evidence>
<proteinExistence type="predicted"/>
<accession>A0A1G5RVF1</accession>
<keyword evidence="7" id="KW-1185">Reference proteome</keyword>
<sequence>MNHSSQSNRSQPAFLLLHGFGGAPWEVEPLAEALRKRGYLVAAPTIKGLSSSSRRDMARYAYEEWIWAAEEAYKALKTQSDKIVLAGFSTGGLIAVHLAIRHNPEAIIFMSTPIQHWDLKRIMTNLGEDIKNRRPDHLRYYMKSTVKFPVRALWEFKRIQRHTKSRFGEVRCPALILQGLDDDTVHHQSAACILKGLHSIKSHSKAELEYFEPAGHVLLQGPARDQALRRILKFLGDSCIL</sequence>
<dbReference type="GO" id="GO:0052689">
    <property type="term" value="F:carboxylic ester hydrolase activity"/>
    <property type="evidence" value="ECO:0007669"/>
    <property type="project" value="InterPro"/>
</dbReference>
<dbReference type="GO" id="GO:0016020">
    <property type="term" value="C:membrane"/>
    <property type="evidence" value="ECO:0007669"/>
    <property type="project" value="TreeGrafter"/>
</dbReference>
<gene>
    <name evidence="6" type="ORF">SAMN03080599_00996</name>
</gene>
<dbReference type="InterPro" id="IPR050266">
    <property type="entry name" value="AB_hydrolase_sf"/>
</dbReference>
<feature type="active site" description="Charge relay system" evidence="2">
    <location>
        <position position="216"/>
    </location>
</feature>
<dbReference type="PANTHER" id="PTHR43798">
    <property type="entry name" value="MONOACYLGLYCEROL LIPASE"/>
    <property type="match status" value="1"/>
</dbReference>
<dbReference type="PANTHER" id="PTHR43798:SF31">
    <property type="entry name" value="AB HYDROLASE SUPERFAMILY PROTEIN YCLE"/>
    <property type="match status" value="1"/>
</dbReference>
<dbReference type="PIRSF" id="PIRSF017388">
    <property type="entry name" value="Esterase_lipase"/>
    <property type="match status" value="1"/>
</dbReference>
<dbReference type="InterPro" id="IPR029058">
    <property type="entry name" value="AB_hydrolase_fold"/>
</dbReference>
<evidence type="ECO:0000313" key="6">
    <source>
        <dbReference type="EMBL" id="SCZ77887.1"/>
    </source>
</evidence>
<dbReference type="Gene3D" id="3.40.50.1820">
    <property type="entry name" value="alpha/beta hydrolase"/>
    <property type="match status" value="1"/>
</dbReference>
<dbReference type="EMBL" id="FMWL01000003">
    <property type="protein sequence ID" value="SCZ77887.1"/>
    <property type="molecule type" value="Genomic_DNA"/>
</dbReference>
<evidence type="ECO:0000259" key="5">
    <source>
        <dbReference type="Pfam" id="PF12146"/>
    </source>
</evidence>
<keyword evidence="1" id="KW-0378">Hydrolase</keyword>
<protein>
    <submittedName>
        <fullName evidence="6">Carboxylesterase</fullName>
    </submittedName>
</protein>
<evidence type="ECO:0000256" key="1">
    <source>
        <dbReference type="ARBA" id="ARBA00022801"/>
    </source>
</evidence>
<dbReference type="Pfam" id="PF12146">
    <property type="entry name" value="Hydrolase_4"/>
    <property type="match status" value="1"/>
</dbReference>
<evidence type="ECO:0000256" key="3">
    <source>
        <dbReference type="PIRSR" id="PIRSR017388-3"/>
    </source>
</evidence>
<keyword evidence="4" id="KW-1133">Transmembrane helix</keyword>
<dbReference type="InterPro" id="IPR022742">
    <property type="entry name" value="Hydrolase_4"/>
</dbReference>